<gene>
    <name evidence="8" type="ORF">BN1232_00137</name>
</gene>
<dbReference type="OrthoDB" id="581608at2"/>
<evidence type="ECO:0000313" key="9">
    <source>
        <dbReference type="Proteomes" id="UP000199251"/>
    </source>
</evidence>
<comment type="similarity">
    <text evidence="2">Belongs to the TfdA dioxygenase family.</text>
</comment>
<accession>A0A0E3WAX0</accession>
<keyword evidence="3" id="KW-0479">Metal-binding</keyword>
<keyword evidence="6" id="KW-0408">Iron</keyword>
<dbReference type="InterPro" id="IPR051323">
    <property type="entry name" value="AtsK-like"/>
</dbReference>
<evidence type="ECO:0000256" key="5">
    <source>
        <dbReference type="ARBA" id="ARBA00023002"/>
    </source>
</evidence>
<dbReference type="PANTHER" id="PTHR30468:SF5">
    <property type="entry name" value="ALPHA-KETOGLUTARATE-DEPENDENT SULFATE ESTER DIOXYGENASE"/>
    <property type="match status" value="1"/>
</dbReference>
<dbReference type="GO" id="GO:0016706">
    <property type="term" value="F:2-oxoglutarate-dependent dioxygenase activity"/>
    <property type="evidence" value="ECO:0007669"/>
    <property type="project" value="TreeGrafter"/>
</dbReference>
<feature type="domain" description="TauD/TfdA-like" evidence="7">
    <location>
        <begin position="11"/>
        <end position="294"/>
    </location>
</feature>
<dbReference type="Pfam" id="PF02668">
    <property type="entry name" value="TauD"/>
    <property type="match status" value="1"/>
</dbReference>
<reference evidence="8 9" key="1">
    <citation type="submission" date="2015-03" db="EMBL/GenBank/DDBJ databases">
        <authorList>
            <person name="Urmite Genomes"/>
        </authorList>
    </citation>
    <scope>NUCLEOTIDE SEQUENCE [LARGE SCALE GENOMIC DNA]</scope>
    <source>
        <strain evidence="8 9">CSUR P1491</strain>
    </source>
</reference>
<proteinExistence type="inferred from homology"/>
<sequence length="322" mass="35703">MVRPAEIALTVTQLGTHIGARIDGVRLGGDLDAGVVDRLQAALLRHKVIFFRDQHHLDDELHFAFAKRLGAPIRVFGANAIPDGPPGVSVVDSQRGKATRWHTDHTFTLNIPRASVLRAVTLPGYGGSTLWASTAAPYASLPAPLKHLTENLWALHSSNRYDQLGYVEGVGAVLTPGGTPTPYHALEDTNMLSNQLQAAREEESTFRVEHPVVRVHPGTGERTLLLGQWARGFIGLESYESQTLFELLQRRITLPENTIRWDWQPGDVAIWDNYATQHRAVDDYDDEYRLMHRVALIGEVPVDIHGRRSRQLSGGTPESITD</sequence>
<protein>
    <submittedName>
        <fullName evidence="8">Dioxygenase</fullName>
    </submittedName>
</protein>
<evidence type="ECO:0000256" key="2">
    <source>
        <dbReference type="ARBA" id="ARBA00005896"/>
    </source>
</evidence>
<dbReference type="PANTHER" id="PTHR30468">
    <property type="entry name" value="ALPHA-KETOGLUTARATE-DEPENDENT SULFONATE DIOXYGENASE"/>
    <property type="match status" value="1"/>
</dbReference>
<dbReference type="InterPro" id="IPR042098">
    <property type="entry name" value="TauD-like_sf"/>
</dbReference>
<dbReference type="SUPFAM" id="SSF51197">
    <property type="entry name" value="Clavaminate synthase-like"/>
    <property type="match status" value="1"/>
</dbReference>
<dbReference type="GO" id="GO:0005737">
    <property type="term" value="C:cytoplasm"/>
    <property type="evidence" value="ECO:0007669"/>
    <property type="project" value="TreeGrafter"/>
</dbReference>
<dbReference type="STRING" id="141349.BN1232_00137"/>
<organism evidence="8 9">
    <name type="scientific">Mycobacterium lentiflavum</name>
    <dbReference type="NCBI Taxonomy" id="141349"/>
    <lineage>
        <taxon>Bacteria</taxon>
        <taxon>Bacillati</taxon>
        <taxon>Actinomycetota</taxon>
        <taxon>Actinomycetes</taxon>
        <taxon>Mycobacteriales</taxon>
        <taxon>Mycobacteriaceae</taxon>
        <taxon>Mycobacterium</taxon>
        <taxon>Mycobacterium simiae complex</taxon>
    </lineage>
</organism>
<dbReference type="Proteomes" id="UP000199251">
    <property type="component" value="Unassembled WGS sequence"/>
</dbReference>
<evidence type="ECO:0000313" key="8">
    <source>
        <dbReference type="EMBL" id="CQD02498.1"/>
    </source>
</evidence>
<dbReference type="InterPro" id="IPR003819">
    <property type="entry name" value="TauD/TfdA-like"/>
</dbReference>
<keyword evidence="5" id="KW-0560">Oxidoreductase</keyword>
<evidence type="ECO:0000256" key="6">
    <source>
        <dbReference type="ARBA" id="ARBA00023004"/>
    </source>
</evidence>
<name>A0A0E3WAX0_MYCLN</name>
<dbReference type="AlphaFoldDB" id="A0A0E3WAX0"/>
<comment type="cofactor">
    <cofactor evidence="1">
        <name>Fe(2+)</name>
        <dbReference type="ChEBI" id="CHEBI:29033"/>
    </cofactor>
</comment>
<dbReference type="Gene3D" id="3.60.130.10">
    <property type="entry name" value="Clavaminate synthase-like"/>
    <property type="match status" value="1"/>
</dbReference>
<dbReference type="GO" id="GO:0046872">
    <property type="term" value="F:metal ion binding"/>
    <property type="evidence" value="ECO:0007669"/>
    <property type="project" value="UniProtKB-KW"/>
</dbReference>
<evidence type="ECO:0000256" key="4">
    <source>
        <dbReference type="ARBA" id="ARBA00022964"/>
    </source>
</evidence>
<evidence type="ECO:0000259" key="7">
    <source>
        <dbReference type="Pfam" id="PF02668"/>
    </source>
</evidence>
<dbReference type="EMBL" id="CTEE01000001">
    <property type="protein sequence ID" value="CQD02498.1"/>
    <property type="molecule type" value="Genomic_DNA"/>
</dbReference>
<evidence type="ECO:0000256" key="3">
    <source>
        <dbReference type="ARBA" id="ARBA00022723"/>
    </source>
</evidence>
<evidence type="ECO:0000256" key="1">
    <source>
        <dbReference type="ARBA" id="ARBA00001954"/>
    </source>
</evidence>
<keyword evidence="4 8" id="KW-0223">Dioxygenase</keyword>
<dbReference type="RefSeq" id="WP_090597920.1">
    <property type="nucleotide sequence ID" value="NZ_CTEE01000001.1"/>
</dbReference>